<dbReference type="RefSeq" id="WP_104265842.1">
    <property type="nucleotide sequence ID" value="NZ_CP028130.1"/>
</dbReference>
<dbReference type="PANTHER" id="PTHR30287:SF1">
    <property type="entry name" value="INNER MEMBRANE PROTEIN"/>
    <property type="match status" value="1"/>
</dbReference>
<reference evidence="8 9" key="1">
    <citation type="submission" date="2018-03" db="EMBL/GenBank/DDBJ databases">
        <title>Bacteriophage NCPPB3778 and a type I-E CRISPR drive the evolution of the US Biological Select Agent, Rathayibacter toxicus.</title>
        <authorList>
            <person name="Davis E.W.II."/>
            <person name="Tabima J.F."/>
            <person name="Weisberg A.J."/>
            <person name="Dantas Lopes L."/>
            <person name="Wiseman M.S."/>
            <person name="Wiseman M.S."/>
            <person name="Pupko T."/>
            <person name="Belcher M.S."/>
            <person name="Sechler A.J."/>
            <person name="Tancos M.A."/>
            <person name="Schroeder B.K."/>
            <person name="Murray T.D."/>
            <person name="Luster D.G."/>
            <person name="Schneider W.L."/>
            <person name="Rogers E."/>
            <person name="Andreote F.D."/>
            <person name="Grunwald N.J."/>
            <person name="Putnam M.L."/>
            <person name="Chang J.H."/>
        </authorList>
    </citation>
    <scope>NUCLEOTIDE SEQUENCE [LARGE SCALE GENOMIC DNA]</scope>
    <source>
        <strain evidence="8 9">NCCPB 2253</strain>
    </source>
</reference>
<evidence type="ECO:0000313" key="8">
    <source>
        <dbReference type="EMBL" id="AZZ56644.1"/>
    </source>
</evidence>
<accession>A0AAD1AEB2</accession>
<evidence type="ECO:0000259" key="7">
    <source>
        <dbReference type="Pfam" id="PF02687"/>
    </source>
</evidence>
<dbReference type="PANTHER" id="PTHR30287">
    <property type="entry name" value="MEMBRANE COMPONENT OF PREDICTED ABC SUPERFAMILY METABOLITE UPTAKE TRANSPORTER"/>
    <property type="match status" value="1"/>
</dbReference>
<keyword evidence="4 6" id="KW-1133">Transmembrane helix</keyword>
<feature type="transmembrane region" description="Helical" evidence="6">
    <location>
        <begin position="144"/>
        <end position="165"/>
    </location>
</feature>
<feature type="transmembrane region" description="Helical" evidence="6">
    <location>
        <begin position="195"/>
        <end position="213"/>
    </location>
</feature>
<feature type="domain" description="ABC3 transporter permease C-terminal" evidence="7">
    <location>
        <begin position="334"/>
        <end position="446"/>
    </location>
</feature>
<evidence type="ECO:0000256" key="1">
    <source>
        <dbReference type="ARBA" id="ARBA00004651"/>
    </source>
</evidence>
<name>A0AAD1AEB2_9MICO</name>
<evidence type="ECO:0000256" key="2">
    <source>
        <dbReference type="ARBA" id="ARBA00022475"/>
    </source>
</evidence>
<evidence type="ECO:0000256" key="6">
    <source>
        <dbReference type="SAM" id="Phobius"/>
    </source>
</evidence>
<comment type="subcellular location">
    <subcellularLocation>
        <location evidence="1">Cell membrane</location>
        <topology evidence="1">Multi-pass membrane protein</topology>
    </subcellularLocation>
</comment>
<proteinExistence type="predicted"/>
<dbReference type="GO" id="GO:0005886">
    <property type="term" value="C:plasma membrane"/>
    <property type="evidence" value="ECO:0007669"/>
    <property type="project" value="UniProtKB-SubCell"/>
</dbReference>
<feature type="transmembrane region" description="Helical" evidence="6">
    <location>
        <begin position="275"/>
        <end position="297"/>
    </location>
</feature>
<dbReference type="AlphaFoldDB" id="A0AAD1AEB2"/>
<feature type="transmembrane region" description="Helical" evidence="6">
    <location>
        <begin position="100"/>
        <end position="124"/>
    </location>
</feature>
<feature type="transmembrane region" description="Helical" evidence="6">
    <location>
        <begin position="20"/>
        <end position="37"/>
    </location>
</feature>
<dbReference type="KEGG" id="ria:C7V51_12740"/>
<evidence type="ECO:0000313" key="9">
    <source>
        <dbReference type="Proteomes" id="UP000283946"/>
    </source>
</evidence>
<keyword evidence="3 6" id="KW-0812">Transmembrane</keyword>
<feature type="transmembrane region" description="Helical" evidence="6">
    <location>
        <begin position="49"/>
        <end position="72"/>
    </location>
</feature>
<protein>
    <recommendedName>
        <fullName evidence="7">ABC3 transporter permease C-terminal domain-containing protein</fullName>
    </recommendedName>
</protein>
<dbReference type="InterPro" id="IPR038766">
    <property type="entry name" value="Membrane_comp_ABC_pdt"/>
</dbReference>
<dbReference type="Pfam" id="PF02687">
    <property type="entry name" value="FtsX"/>
    <property type="match status" value="2"/>
</dbReference>
<feature type="transmembrane region" description="Helical" evidence="6">
    <location>
        <begin position="422"/>
        <end position="440"/>
    </location>
</feature>
<dbReference type="Proteomes" id="UP000283946">
    <property type="component" value="Chromosome"/>
</dbReference>
<keyword evidence="5 6" id="KW-0472">Membrane</keyword>
<gene>
    <name evidence="8" type="ORF">C7V51_12740</name>
</gene>
<keyword evidence="2" id="KW-1003">Cell membrane</keyword>
<feature type="transmembrane region" description="Helical" evidence="6">
    <location>
        <begin position="384"/>
        <end position="410"/>
    </location>
</feature>
<feature type="transmembrane region" description="Helical" evidence="6">
    <location>
        <begin position="322"/>
        <end position="348"/>
    </location>
</feature>
<dbReference type="EMBL" id="CP028130">
    <property type="protein sequence ID" value="AZZ56644.1"/>
    <property type="molecule type" value="Genomic_DNA"/>
</dbReference>
<dbReference type="InterPro" id="IPR003838">
    <property type="entry name" value="ABC3_permease_C"/>
</dbReference>
<evidence type="ECO:0000256" key="4">
    <source>
        <dbReference type="ARBA" id="ARBA00022989"/>
    </source>
</evidence>
<sequence>MIRLILADLRTDVASRLGPFVTIVGAALVLAFGISMMETATTLSSSSGAMVSMAMTTLVGSVSTSMLVVGAVSKLAIDLRRQEFAAWRLAGVQPRAVRNVILGQSVVVALAGSVLGAALATQVVPGLLDAMLSSTSTMTFSMRFGPASAIADVLVVTVLVLASSIPAARRASRTEPLTALRESTTPPARMTWRRWLVVVALLGVVALMVQSMGTQDLSKIIGTSIGLSSILVLVAAALGPLLFPATVRLWTALLPARLSPAWYLARHNARHDMGLSTAAVTPLMISVALIGGFFAAIETATNTISITHELTMDYFTGDSGSILVNLSLLIGPPIALSLLGSAVVVLVAGRDRYRRNALLRAAGATDGTIIASSIGEAAVHAVTALLLGTGVVAVATTTAACAISLGRGIVVLPSIPVAEPGAVFGFGLVLVLAATLLPTLHSLRTPVPRALAAE</sequence>
<evidence type="ECO:0000256" key="3">
    <source>
        <dbReference type="ARBA" id="ARBA00022692"/>
    </source>
</evidence>
<evidence type="ECO:0000256" key="5">
    <source>
        <dbReference type="ARBA" id="ARBA00023136"/>
    </source>
</evidence>
<feature type="transmembrane region" description="Helical" evidence="6">
    <location>
        <begin position="225"/>
        <end position="254"/>
    </location>
</feature>
<organism evidence="8 9">
    <name type="scientific">Rathayibacter iranicus</name>
    <dbReference type="NCBI Taxonomy" id="59737"/>
    <lineage>
        <taxon>Bacteria</taxon>
        <taxon>Bacillati</taxon>
        <taxon>Actinomycetota</taxon>
        <taxon>Actinomycetes</taxon>
        <taxon>Micrococcales</taxon>
        <taxon>Microbacteriaceae</taxon>
        <taxon>Rathayibacter</taxon>
    </lineage>
</organism>
<feature type="domain" description="ABC3 transporter permease C-terminal" evidence="7">
    <location>
        <begin position="58"/>
        <end position="176"/>
    </location>
</feature>